<name>A0A497EYE0_9CREN</name>
<proteinExistence type="predicted"/>
<evidence type="ECO:0000313" key="2">
    <source>
        <dbReference type="EMBL" id="RLE52403.1"/>
    </source>
</evidence>
<gene>
    <name evidence="2" type="ORF">DRJ20_00115</name>
</gene>
<accession>A0A497EYE0</accession>
<dbReference type="GO" id="GO:0006355">
    <property type="term" value="P:regulation of DNA-templated transcription"/>
    <property type="evidence" value="ECO:0007669"/>
    <property type="project" value="InterPro"/>
</dbReference>
<sequence length="55" mass="6256">MKVIVARVPEAILNEIDILVRSGRYTSRAEVIRVAVRDLIRKEFVSARSALRVYG</sequence>
<dbReference type="Pfam" id="PF01402">
    <property type="entry name" value="RHH_1"/>
    <property type="match status" value="1"/>
</dbReference>
<dbReference type="Gene3D" id="1.10.1220.10">
    <property type="entry name" value="Met repressor-like"/>
    <property type="match status" value="1"/>
</dbReference>
<comment type="caution">
    <text evidence="2">The sequence shown here is derived from an EMBL/GenBank/DDBJ whole genome shotgun (WGS) entry which is preliminary data.</text>
</comment>
<dbReference type="AlphaFoldDB" id="A0A497EYE0"/>
<organism evidence="2 3">
    <name type="scientific">Thermoproteota archaeon</name>
    <dbReference type="NCBI Taxonomy" id="2056631"/>
    <lineage>
        <taxon>Archaea</taxon>
        <taxon>Thermoproteota</taxon>
    </lineage>
</organism>
<dbReference type="InterPro" id="IPR013321">
    <property type="entry name" value="Arc_rbn_hlx_hlx"/>
</dbReference>
<dbReference type="Proteomes" id="UP000268446">
    <property type="component" value="Unassembled WGS sequence"/>
</dbReference>
<evidence type="ECO:0000313" key="3">
    <source>
        <dbReference type="Proteomes" id="UP000268446"/>
    </source>
</evidence>
<dbReference type="EMBL" id="QMQZ01000001">
    <property type="protein sequence ID" value="RLE52403.1"/>
    <property type="molecule type" value="Genomic_DNA"/>
</dbReference>
<feature type="domain" description="Ribbon-helix-helix protein CopG" evidence="1">
    <location>
        <begin position="3"/>
        <end position="43"/>
    </location>
</feature>
<protein>
    <submittedName>
        <fullName evidence="2">CopG family transcriptional regulator</fullName>
    </submittedName>
</protein>
<reference evidence="2 3" key="1">
    <citation type="submission" date="2018-06" db="EMBL/GenBank/DDBJ databases">
        <title>Extensive metabolic versatility and redundancy in microbially diverse, dynamic hydrothermal sediments.</title>
        <authorList>
            <person name="Dombrowski N."/>
            <person name="Teske A."/>
            <person name="Baker B.J."/>
        </authorList>
    </citation>
    <scope>NUCLEOTIDE SEQUENCE [LARGE SCALE GENOMIC DNA]</scope>
    <source>
        <strain evidence="2">B29_G17</strain>
    </source>
</reference>
<evidence type="ECO:0000259" key="1">
    <source>
        <dbReference type="Pfam" id="PF01402"/>
    </source>
</evidence>
<dbReference type="InterPro" id="IPR002145">
    <property type="entry name" value="CopG"/>
</dbReference>
<dbReference type="CDD" id="cd22231">
    <property type="entry name" value="RHH_NikR_HicB-like"/>
    <property type="match status" value="1"/>
</dbReference>
<dbReference type="InterPro" id="IPR010985">
    <property type="entry name" value="Ribbon_hlx_hlx"/>
</dbReference>
<dbReference type="SUPFAM" id="SSF47598">
    <property type="entry name" value="Ribbon-helix-helix"/>
    <property type="match status" value="1"/>
</dbReference>